<organism evidence="1 2">
    <name type="scientific">Rhododendron molle</name>
    <name type="common">Chinese azalea</name>
    <name type="synonym">Azalea mollis</name>
    <dbReference type="NCBI Taxonomy" id="49168"/>
    <lineage>
        <taxon>Eukaryota</taxon>
        <taxon>Viridiplantae</taxon>
        <taxon>Streptophyta</taxon>
        <taxon>Embryophyta</taxon>
        <taxon>Tracheophyta</taxon>
        <taxon>Spermatophyta</taxon>
        <taxon>Magnoliopsida</taxon>
        <taxon>eudicotyledons</taxon>
        <taxon>Gunneridae</taxon>
        <taxon>Pentapetalae</taxon>
        <taxon>asterids</taxon>
        <taxon>Ericales</taxon>
        <taxon>Ericaceae</taxon>
        <taxon>Ericoideae</taxon>
        <taxon>Rhodoreae</taxon>
        <taxon>Rhododendron</taxon>
    </lineage>
</organism>
<reference evidence="1" key="1">
    <citation type="submission" date="2022-02" db="EMBL/GenBank/DDBJ databases">
        <title>Plant Genome Project.</title>
        <authorList>
            <person name="Zhang R.-G."/>
        </authorList>
    </citation>
    <scope>NUCLEOTIDE SEQUENCE</scope>
    <source>
        <strain evidence="1">AT1</strain>
    </source>
</reference>
<accession>A0ACC0MGD5</accession>
<comment type="caution">
    <text evidence="1">The sequence shown here is derived from an EMBL/GenBank/DDBJ whole genome shotgun (WGS) entry which is preliminary data.</text>
</comment>
<proteinExistence type="predicted"/>
<evidence type="ECO:0000313" key="1">
    <source>
        <dbReference type="EMBL" id="KAI8539954.1"/>
    </source>
</evidence>
<keyword evidence="2" id="KW-1185">Reference proteome</keyword>
<evidence type="ECO:0000313" key="2">
    <source>
        <dbReference type="Proteomes" id="UP001062846"/>
    </source>
</evidence>
<protein>
    <submittedName>
        <fullName evidence="1">Uncharacterized protein</fullName>
    </submittedName>
</protein>
<dbReference type="Proteomes" id="UP001062846">
    <property type="component" value="Chromosome 9"/>
</dbReference>
<sequence>MPIAWEDLVLIKQGKEPGDPWVITVNCPDKNSSGSPPLLYMLKVFCLDRKGLLHDVTKALCQLELSIERVKVMTTPDGKLLDLFFITDNTDLLHTTKRREEACKHLGVVLGEYCISCELQLAGPESVGQLDFLTLSESVAQELFSRNLSREEASLQTLSPDMEKVNLGDITVDNFLSPAHTLLQIQCVDQKSVVYDILRTSKDFNIQIAYGRISPSVEGSRNVDLFIQKADGKKIVEPDSQIALCSRLKEAMLRPMRVTIANRGPDAELFIANQVELSGKGRPRVFYDVTFTLKMLGICVFSLNLAPSAENHVQLDMEKNQSPCNSVANCGGLSRSDISYFYPIVLSVSHGCFVHCEEFM</sequence>
<name>A0ACC0MGD5_RHOML</name>
<gene>
    <name evidence="1" type="ORF">RHMOL_Rhmol09G0222900</name>
</gene>
<dbReference type="EMBL" id="CM046396">
    <property type="protein sequence ID" value="KAI8539954.1"/>
    <property type="molecule type" value="Genomic_DNA"/>
</dbReference>